<dbReference type="InterPro" id="IPR039425">
    <property type="entry name" value="RNA_pol_sigma-70-like"/>
</dbReference>
<dbReference type="InterPro" id="IPR013325">
    <property type="entry name" value="RNA_pol_sigma_r2"/>
</dbReference>
<dbReference type="PANTHER" id="PTHR43133">
    <property type="entry name" value="RNA POLYMERASE ECF-TYPE SIGMA FACTO"/>
    <property type="match status" value="1"/>
</dbReference>
<evidence type="ECO:0000313" key="7">
    <source>
        <dbReference type="EMBL" id="RNM41297.1"/>
    </source>
</evidence>
<evidence type="ECO:0000313" key="6">
    <source>
        <dbReference type="EMBL" id="RDB66690.1"/>
    </source>
</evidence>
<dbReference type="InterPro" id="IPR036388">
    <property type="entry name" value="WH-like_DNA-bd_sf"/>
</dbReference>
<gene>
    <name evidence="6" type="ORF">C1876_14315</name>
    <name evidence="7" type="ORF">DMP09_10390</name>
</gene>
<dbReference type="Gene3D" id="1.10.10.10">
    <property type="entry name" value="Winged helix-like DNA-binding domain superfamily/Winged helix DNA-binding domain"/>
    <property type="match status" value="1"/>
</dbReference>
<dbReference type="EMBL" id="QICC01000042">
    <property type="protein sequence ID" value="RNM41297.1"/>
    <property type="molecule type" value="Genomic_DNA"/>
</dbReference>
<protein>
    <submittedName>
        <fullName evidence="7">RNA polymerase subunit sigma-24</fullName>
    </submittedName>
</protein>
<reference evidence="9" key="2">
    <citation type="submission" date="2018-05" db="EMBL/GenBank/DDBJ databases">
        <title>Genome Sequencing of selected type strains of the family Eggerthellaceae.</title>
        <authorList>
            <person name="Danylec N."/>
            <person name="Stoll D.A."/>
            <person name="Doetsch A."/>
            <person name="Huch M."/>
        </authorList>
    </citation>
    <scope>NUCLEOTIDE SEQUENCE [LARGE SCALE GENOMIC DNA]</scope>
    <source>
        <strain evidence="9">DSM 16107</strain>
    </source>
</reference>
<reference evidence="6 8" key="1">
    <citation type="journal article" date="2018" name="Elife">
        <title>Discovery and characterization of a prevalent human gut bacterial enzyme sufficient for the inactivation of a family of plant toxins.</title>
        <authorList>
            <person name="Koppel N."/>
            <person name="Bisanz J.E."/>
            <person name="Pandelia M.E."/>
            <person name="Turnbaugh P.J."/>
            <person name="Balskus E.P."/>
        </authorList>
    </citation>
    <scope>NUCLEOTIDE SEQUENCE [LARGE SCALE GENOMIC DNA]</scope>
    <source>
        <strain evidence="6 8">DSM 16107</strain>
    </source>
</reference>
<evidence type="ECO:0000256" key="2">
    <source>
        <dbReference type="ARBA" id="ARBA00023015"/>
    </source>
</evidence>
<sequence length="294" mass="32536">MQAEHSDTTSYDLIDQAIAGDSLALEKLLASTHELVFNLSLRFLGTVHDAEDATQEIAVKIMTHLSAFRKESAFSTWAYRIAVNHLKDCRTHQFAHAPFSFEMYGADICDERARDVPDLSEGVERNLLARELKLSCTNVMLQCLDADSRCAYVLGTMFKVDSATAADVLGITPEAYRQRLSRARKTVAAFLSAYCQHGGSETCSCERRVNFAIATHRLAPHDLEYSRLTESERAEDAFVEAMDELDGYACLFDELPTYRPTPRAKELLDACMKTASFATVVGTAATADQAASHV</sequence>
<dbReference type="OrthoDB" id="5244716at2"/>
<dbReference type="InterPro" id="IPR014284">
    <property type="entry name" value="RNA_pol_sigma-70_dom"/>
</dbReference>
<accession>A0A3N0IWK1</accession>
<name>A0A3N0IWK1_9ACTN</name>
<dbReference type="InterPro" id="IPR007627">
    <property type="entry name" value="RNA_pol_sigma70_r2"/>
</dbReference>
<dbReference type="SUPFAM" id="SSF88659">
    <property type="entry name" value="Sigma3 and sigma4 domains of RNA polymerase sigma factors"/>
    <property type="match status" value="1"/>
</dbReference>
<dbReference type="GO" id="GO:0006352">
    <property type="term" value="P:DNA-templated transcription initiation"/>
    <property type="evidence" value="ECO:0007669"/>
    <property type="project" value="InterPro"/>
</dbReference>
<proteinExistence type="inferred from homology"/>
<dbReference type="AlphaFoldDB" id="A0A3N0IWK1"/>
<evidence type="ECO:0000313" key="9">
    <source>
        <dbReference type="Proteomes" id="UP000270112"/>
    </source>
</evidence>
<dbReference type="Pfam" id="PF04542">
    <property type="entry name" value="Sigma70_r2"/>
    <property type="match status" value="1"/>
</dbReference>
<evidence type="ECO:0000256" key="4">
    <source>
        <dbReference type="ARBA" id="ARBA00023163"/>
    </source>
</evidence>
<keyword evidence="8" id="KW-1185">Reference proteome</keyword>
<keyword evidence="4" id="KW-0804">Transcription</keyword>
<dbReference type="RefSeq" id="WP_114547417.1">
    <property type="nucleotide sequence ID" value="NZ_PPTT01000030.1"/>
</dbReference>
<evidence type="ECO:0000256" key="3">
    <source>
        <dbReference type="ARBA" id="ARBA00023082"/>
    </source>
</evidence>
<comment type="similarity">
    <text evidence="1">Belongs to the sigma-70 factor family. ECF subfamily.</text>
</comment>
<dbReference type="GO" id="GO:0016987">
    <property type="term" value="F:sigma factor activity"/>
    <property type="evidence" value="ECO:0007669"/>
    <property type="project" value="UniProtKB-KW"/>
</dbReference>
<reference evidence="7" key="3">
    <citation type="journal article" date="2019" name="Microbiol. Resour. Announc.">
        <title>Draft Genome Sequences of Type Strains of Gordonibacter faecihominis, Paraeggerthella hongkongensis, Parvibacter caecicola,Slackia equolifaciens, Slackia faecicanis, and Slackia isoflavoniconvertens.</title>
        <authorList>
            <person name="Danylec N."/>
            <person name="Stoll D.A."/>
            <person name="Dotsch A."/>
            <person name="Huch M."/>
        </authorList>
    </citation>
    <scope>NUCLEOTIDE SEQUENCE</scope>
    <source>
        <strain evidence="7">DSM 16107</strain>
    </source>
</reference>
<feature type="domain" description="RNA polymerase sigma-70 region 2" evidence="5">
    <location>
        <begin position="31"/>
        <end position="88"/>
    </location>
</feature>
<dbReference type="NCBIfam" id="TIGR02937">
    <property type="entry name" value="sigma70-ECF"/>
    <property type="match status" value="1"/>
</dbReference>
<dbReference type="InterPro" id="IPR013324">
    <property type="entry name" value="RNA_pol_sigma_r3/r4-like"/>
</dbReference>
<dbReference type="Proteomes" id="UP000270112">
    <property type="component" value="Unassembled WGS sequence"/>
</dbReference>
<evidence type="ECO:0000313" key="8">
    <source>
        <dbReference type="Proteomes" id="UP000253817"/>
    </source>
</evidence>
<keyword evidence="3" id="KW-0731">Sigma factor</keyword>
<keyword evidence="2" id="KW-0805">Transcription regulation</keyword>
<comment type="caution">
    <text evidence="7">The sequence shown here is derived from an EMBL/GenBank/DDBJ whole genome shotgun (WGS) entry which is preliminary data.</text>
</comment>
<evidence type="ECO:0000259" key="5">
    <source>
        <dbReference type="Pfam" id="PF04542"/>
    </source>
</evidence>
<dbReference type="PANTHER" id="PTHR43133:SF51">
    <property type="entry name" value="RNA POLYMERASE SIGMA FACTOR"/>
    <property type="match status" value="1"/>
</dbReference>
<evidence type="ECO:0000256" key="1">
    <source>
        <dbReference type="ARBA" id="ARBA00010641"/>
    </source>
</evidence>
<dbReference type="SUPFAM" id="SSF88946">
    <property type="entry name" value="Sigma2 domain of RNA polymerase sigma factors"/>
    <property type="match status" value="1"/>
</dbReference>
<dbReference type="Gene3D" id="1.10.1740.10">
    <property type="match status" value="1"/>
</dbReference>
<dbReference type="Proteomes" id="UP000253817">
    <property type="component" value="Unassembled WGS sequence"/>
</dbReference>
<dbReference type="EMBL" id="PPTT01000030">
    <property type="protein sequence ID" value="RDB66690.1"/>
    <property type="molecule type" value="Genomic_DNA"/>
</dbReference>
<organism evidence="7 9">
    <name type="scientific">Eggerthella sinensis</name>
    <dbReference type="NCBI Taxonomy" id="242230"/>
    <lineage>
        <taxon>Bacteria</taxon>
        <taxon>Bacillati</taxon>
        <taxon>Actinomycetota</taxon>
        <taxon>Coriobacteriia</taxon>
        <taxon>Eggerthellales</taxon>
        <taxon>Eggerthellaceae</taxon>
        <taxon>Eggerthella</taxon>
    </lineage>
</organism>